<gene>
    <name evidence="1" type="ORF">DSO57_1033764</name>
</gene>
<evidence type="ECO:0000313" key="2">
    <source>
        <dbReference type="Proteomes" id="UP001165960"/>
    </source>
</evidence>
<comment type="caution">
    <text evidence="1">The sequence shown here is derived from an EMBL/GenBank/DDBJ whole genome shotgun (WGS) entry which is preliminary data.</text>
</comment>
<keyword evidence="2" id="KW-1185">Reference proteome</keyword>
<sequence>MWLLILVDALKVASTLVCWDKKLSRCGGLDMRELTIHDVHQLFLNRTLTSKALTKCYIRRIHAMNPELHAVIEVNPDALEIADQLDFYLKTNNKLKGPLHGIPILVKDNIATGDKMNTTAGAWALLGAKPSKDAKVIHLLRKSGAIILGKSNLSEFAGYFSVNAKPGWSGRGGQTVNPYRMKQTPLGSSSGSAVAVAANLAMVALGTETDGSIVGPATVASLVGIKPSVGITSCQGVIPLSPSQDSVILI</sequence>
<dbReference type="Proteomes" id="UP001165960">
    <property type="component" value="Unassembled WGS sequence"/>
</dbReference>
<accession>A0ACC2T088</accession>
<organism evidence="1 2">
    <name type="scientific">Entomophthora muscae</name>
    <dbReference type="NCBI Taxonomy" id="34485"/>
    <lineage>
        <taxon>Eukaryota</taxon>
        <taxon>Fungi</taxon>
        <taxon>Fungi incertae sedis</taxon>
        <taxon>Zoopagomycota</taxon>
        <taxon>Entomophthoromycotina</taxon>
        <taxon>Entomophthoromycetes</taxon>
        <taxon>Entomophthorales</taxon>
        <taxon>Entomophthoraceae</taxon>
        <taxon>Entomophthora</taxon>
    </lineage>
</organism>
<protein>
    <submittedName>
        <fullName evidence="1">Uncharacterized protein</fullName>
    </submittedName>
</protein>
<proteinExistence type="predicted"/>
<reference evidence="1" key="1">
    <citation type="submission" date="2022-04" db="EMBL/GenBank/DDBJ databases">
        <title>Genome of the entomopathogenic fungus Entomophthora muscae.</title>
        <authorList>
            <person name="Elya C."/>
            <person name="Lovett B.R."/>
            <person name="Lee E."/>
            <person name="Macias A.M."/>
            <person name="Hajek A.E."/>
            <person name="De Bivort B.L."/>
            <person name="Kasson M.T."/>
            <person name="De Fine Licht H.H."/>
            <person name="Stajich J.E."/>
        </authorList>
    </citation>
    <scope>NUCLEOTIDE SEQUENCE</scope>
    <source>
        <strain evidence="1">Berkeley</strain>
    </source>
</reference>
<dbReference type="EMBL" id="QTSX02003821">
    <property type="protein sequence ID" value="KAJ9067947.1"/>
    <property type="molecule type" value="Genomic_DNA"/>
</dbReference>
<evidence type="ECO:0000313" key="1">
    <source>
        <dbReference type="EMBL" id="KAJ9067947.1"/>
    </source>
</evidence>
<name>A0ACC2T088_9FUNG</name>